<proteinExistence type="predicted"/>
<dbReference type="InterPro" id="IPR011990">
    <property type="entry name" value="TPR-like_helical_dom_sf"/>
</dbReference>
<evidence type="ECO:0000313" key="1">
    <source>
        <dbReference type="EMBL" id="GGD87068.1"/>
    </source>
</evidence>
<comment type="caution">
    <text evidence="1">The sequence shown here is derived from an EMBL/GenBank/DDBJ whole genome shotgun (WGS) entry which is preliminary data.</text>
</comment>
<reference evidence="1" key="1">
    <citation type="journal article" date="2014" name="Int. J. Syst. Evol. Microbiol.">
        <title>Complete genome sequence of Corynebacterium casei LMG S-19264T (=DSM 44701T), isolated from a smear-ripened cheese.</title>
        <authorList>
            <consortium name="US DOE Joint Genome Institute (JGI-PGF)"/>
            <person name="Walter F."/>
            <person name="Albersmeier A."/>
            <person name="Kalinowski J."/>
            <person name="Ruckert C."/>
        </authorList>
    </citation>
    <scope>NUCLEOTIDE SEQUENCE</scope>
    <source>
        <strain evidence="1">CGMCC 1.15367</strain>
    </source>
</reference>
<reference evidence="1" key="2">
    <citation type="submission" date="2020-09" db="EMBL/GenBank/DDBJ databases">
        <authorList>
            <person name="Sun Q."/>
            <person name="Zhou Y."/>
        </authorList>
    </citation>
    <scope>NUCLEOTIDE SEQUENCE</scope>
    <source>
        <strain evidence="1">CGMCC 1.15367</strain>
    </source>
</reference>
<dbReference type="PANTHER" id="PTHR11102">
    <property type="entry name" value="SEL-1-LIKE PROTEIN"/>
    <property type="match status" value="1"/>
</dbReference>
<keyword evidence="2" id="KW-1185">Reference proteome</keyword>
<dbReference type="PANTHER" id="PTHR11102:SF160">
    <property type="entry name" value="ERAD-ASSOCIATED E3 UBIQUITIN-PROTEIN LIGASE COMPONENT HRD3"/>
    <property type="match status" value="1"/>
</dbReference>
<dbReference type="Gene3D" id="1.25.40.10">
    <property type="entry name" value="Tetratricopeptide repeat domain"/>
    <property type="match status" value="2"/>
</dbReference>
<dbReference type="SMART" id="SM00671">
    <property type="entry name" value="SEL1"/>
    <property type="match status" value="4"/>
</dbReference>
<dbReference type="Proteomes" id="UP000644699">
    <property type="component" value="Unassembled WGS sequence"/>
</dbReference>
<name>A0A916ZC64_9HYPH</name>
<dbReference type="Pfam" id="PF08238">
    <property type="entry name" value="Sel1"/>
    <property type="match status" value="3"/>
</dbReference>
<organism evidence="1 2">
    <name type="scientific">Aureimonas endophytica</name>
    <dbReference type="NCBI Taxonomy" id="2027858"/>
    <lineage>
        <taxon>Bacteria</taxon>
        <taxon>Pseudomonadati</taxon>
        <taxon>Pseudomonadota</taxon>
        <taxon>Alphaproteobacteria</taxon>
        <taxon>Hyphomicrobiales</taxon>
        <taxon>Aurantimonadaceae</taxon>
        <taxon>Aureimonas</taxon>
    </lineage>
</organism>
<evidence type="ECO:0008006" key="3">
    <source>
        <dbReference type="Google" id="ProtNLM"/>
    </source>
</evidence>
<evidence type="ECO:0000313" key="2">
    <source>
        <dbReference type="Proteomes" id="UP000644699"/>
    </source>
</evidence>
<dbReference type="InterPro" id="IPR050767">
    <property type="entry name" value="Sel1_AlgK"/>
</dbReference>
<dbReference type="AlphaFoldDB" id="A0A916ZC64"/>
<accession>A0A916ZC64</accession>
<sequence>MASWRPRVAGTAGSIALAIGLFFGPMGTSALALDPNSMLGPDAGPAELFNLGFSAYKRGKKTEAAEALRYAADKGHPGARWKLGRMYADGDGVPRNDYEAFKIFQEIVNDDQEDTAASPNAAYVASSVTALADYMRTGIPNTPVSIDLSQARQLYFHAASIFGDPQAQYRLGRMLLYGEGGRANPRQAARWLNLSAEKGNSGAQALLGHLLFDGDQIDVDPEPVRGLALLTMALRNAGPGDRDWIRQMQEEAFSLATEGDRRTALAYADARLVSAQAN</sequence>
<dbReference type="InterPro" id="IPR006597">
    <property type="entry name" value="Sel1-like"/>
</dbReference>
<dbReference type="SUPFAM" id="SSF81901">
    <property type="entry name" value="HCP-like"/>
    <property type="match status" value="1"/>
</dbReference>
<gene>
    <name evidence="1" type="ORF">GCM10011390_02160</name>
</gene>
<protein>
    <recommendedName>
        <fullName evidence="3">Sel1 repeat-containing protein</fullName>
    </recommendedName>
</protein>
<dbReference type="EMBL" id="BMIQ01000001">
    <property type="protein sequence ID" value="GGD87068.1"/>
    <property type="molecule type" value="Genomic_DNA"/>
</dbReference>